<evidence type="ECO:0000256" key="1">
    <source>
        <dbReference type="SAM" id="Phobius"/>
    </source>
</evidence>
<proteinExistence type="predicted"/>
<protein>
    <submittedName>
        <fullName evidence="2">Uncharacterized protein</fullName>
    </submittedName>
</protein>
<gene>
    <name evidence="2" type="ORF">A1332_05710</name>
</gene>
<organism evidence="2 3">
    <name type="scientific">Methylomonas methanica</name>
    <dbReference type="NCBI Taxonomy" id="421"/>
    <lineage>
        <taxon>Bacteria</taxon>
        <taxon>Pseudomonadati</taxon>
        <taxon>Pseudomonadota</taxon>
        <taxon>Gammaproteobacteria</taxon>
        <taxon>Methylococcales</taxon>
        <taxon>Methylococcaceae</taxon>
        <taxon>Methylomonas</taxon>
    </lineage>
</organism>
<evidence type="ECO:0000313" key="3">
    <source>
        <dbReference type="Proteomes" id="UP000078090"/>
    </source>
</evidence>
<comment type="caution">
    <text evidence="2">The sequence shown here is derived from an EMBL/GenBank/DDBJ whole genome shotgun (WGS) entry which is preliminary data.</text>
</comment>
<dbReference type="Proteomes" id="UP000078090">
    <property type="component" value="Unassembled WGS sequence"/>
</dbReference>
<sequence>MAEHDGEWMGLVNSSLMGKKYTPLHQLRYPFQPNLSMIALQDRVLMFDFMLVISKAENNNTEKGKNMTIRLKKYLLVGFLVLFFGAANPVAAVTETQIALTTEATNDAIVNLEAALKAVTENNLDEAQNYIDATRSSASDILGRCSVEAKKERGSNALKNARREIKNGDSVAAEASLKEAIKIFKSLLMSVNNTAQPSLFK</sequence>
<keyword evidence="1" id="KW-1133">Transmembrane helix</keyword>
<dbReference type="RefSeq" id="WP_064006676.1">
    <property type="nucleotide sequence ID" value="NZ_LUUG01000011.1"/>
</dbReference>
<keyword evidence="1" id="KW-0812">Transmembrane</keyword>
<evidence type="ECO:0000313" key="2">
    <source>
        <dbReference type="EMBL" id="OAI10256.1"/>
    </source>
</evidence>
<reference evidence="2 3" key="1">
    <citation type="submission" date="2016-03" db="EMBL/GenBank/DDBJ databases">
        <authorList>
            <person name="Ploux O."/>
        </authorList>
    </citation>
    <scope>NUCLEOTIDE SEQUENCE [LARGE SCALE GENOMIC DNA]</scope>
    <source>
        <strain evidence="2 3">R-45363</strain>
    </source>
</reference>
<accession>A0A177MX25</accession>
<dbReference type="OrthoDB" id="5566037at2"/>
<keyword evidence="1" id="KW-0472">Membrane</keyword>
<dbReference type="AlphaFoldDB" id="A0A177MX25"/>
<feature type="transmembrane region" description="Helical" evidence="1">
    <location>
        <begin position="74"/>
        <end position="93"/>
    </location>
</feature>
<dbReference type="EMBL" id="LUUG01000011">
    <property type="protein sequence ID" value="OAI10256.1"/>
    <property type="molecule type" value="Genomic_DNA"/>
</dbReference>
<name>A0A177MX25_METMH</name>